<protein>
    <submittedName>
        <fullName evidence="1">Uncharacterized protein</fullName>
    </submittedName>
</protein>
<dbReference type="OrthoDB" id="4376806at2"/>
<organism evidence="1 2">
    <name type="scientific">Mycolicibacterium insubricum</name>
    <dbReference type="NCBI Taxonomy" id="444597"/>
    <lineage>
        <taxon>Bacteria</taxon>
        <taxon>Bacillati</taxon>
        <taxon>Actinomycetota</taxon>
        <taxon>Actinomycetes</taxon>
        <taxon>Mycobacteriales</taxon>
        <taxon>Mycobacteriaceae</taxon>
        <taxon>Mycolicibacterium</taxon>
    </lineage>
</organism>
<dbReference type="Proteomes" id="UP000192801">
    <property type="component" value="Unassembled WGS sequence"/>
</dbReference>
<evidence type="ECO:0000313" key="1">
    <source>
        <dbReference type="EMBL" id="ORA72575.1"/>
    </source>
</evidence>
<gene>
    <name evidence="1" type="ORF">BST26_04790</name>
</gene>
<dbReference type="AlphaFoldDB" id="A0A1X0DJQ5"/>
<dbReference type="RefSeq" id="WP_083029619.1">
    <property type="nucleotide sequence ID" value="NZ_AP022618.1"/>
</dbReference>
<reference evidence="1 2" key="1">
    <citation type="submission" date="2016-12" db="EMBL/GenBank/DDBJ databases">
        <title>The new phylogeny of genus Mycobacterium.</title>
        <authorList>
            <person name="Tortoli E."/>
            <person name="Trovato A."/>
            <person name="Cirillo D.M."/>
        </authorList>
    </citation>
    <scope>NUCLEOTIDE SEQUENCE [LARGE SCALE GENOMIC DNA]</scope>
    <source>
        <strain evidence="1 2">DSM 45130</strain>
    </source>
</reference>
<accession>A0A1X0DJQ5</accession>
<evidence type="ECO:0000313" key="2">
    <source>
        <dbReference type="Proteomes" id="UP000192801"/>
    </source>
</evidence>
<sequence>MSSPEPSGNERVQAVLHKVVIVSVVLVLLVASYFLLASLVPRWWAQRIADQVQGSFRTGITLGLSTGFVCTFIPILLVLAAILVWNRWKHIPTILCAAGAVIAALPNLLTLTVVLGRSDAAHAGDRVLDVLAPAYRGATAWGAIIGVLASAVVIYFILNYRRRGRRLHEAARPADGE</sequence>
<comment type="caution">
    <text evidence="1">The sequence shown here is derived from an EMBL/GenBank/DDBJ whole genome shotgun (WGS) entry which is preliminary data.</text>
</comment>
<proteinExistence type="predicted"/>
<dbReference type="STRING" id="444597.BST26_04790"/>
<name>A0A1X0DJQ5_9MYCO</name>
<keyword evidence="2" id="KW-1185">Reference proteome</keyword>
<dbReference type="EMBL" id="MVHS01000007">
    <property type="protein sequence ID" value="ORA72575.1"/>
    <property type="molecule type" value="Genomic_DNA"/>
</dbReference>